<organism evidence="2">
    <name type="scientific">Opuntia streptacantha</name>
    <name type="common">Prickly pear cactus</name>
    <name type="synonym">Opuntia cardona</name>
    <dbReference type="NCBI Taxonomy" id="393608"/>
    <lineage>
        <taxon>Eukaryota</taxon>
        <taxon>Viridiplantae</taxon>
        <taxon>Streptophyta</taxon>
        <taxon>Embryophyta</taxon>
        <taxon>Tracheophyta</taxon>
        <taxon>Spermatophyta</taxon>
        <taxon>Magnoliopsida</taxon>
        <taxon>eudicotyledons</taxon>
        <taxon>Gunneridae</taxon>
        <taxon>Pentapetalae</taxon>
        <taxon>Caryophyllales</taxon>
        <taxon>Cactineae</taxon>
        <taxon>Cactaceae</taxon>
        <taxon>Opuntioideae</taxon>
        <taxon>Opuntia</taxon>
    </lineage>
</organism>
<accession>A0A7C9DUM0</accession>
<reference evidence="2" key="1">
    <citation type="journal article" date="2013" name="J. Plant Res.">
        <title>Effect of fungi and light on seed germination of three Opuntia species from semiarid lands of central Mexico.</title>
        <authorList>
            <person name="Delgado-Sanchez P."/>
            <person name="Jimenez-Bremont J.F."/>
            <person name="Guerrero-Gonzalez Mde L."/>
            <person name="Flores J."/>
        </authorList>
    </citation>
    <scope>NUCLEOTIDE SEQUENCE</scope>
    <source>
        <tissue evidence="2">Cladode</tissue>
    </source>
</reference>
<proteinExistence type="predicted"/>
<name>A0A7C9DUM0_OPUST</name>
<protein>
    <submittedName>
        <fullName evidence="2">Uncharacterized protein</fullName>
    </submittedName>
</protein>
<sequence>MFNWIIPHNIQLCFHHRIIVHVGSRLSSYAINSHVNLNLFCWFCILDVPKSSAAMSSVSYAMLFVNIVIFSFFFGEIDLILNHNDAGPQIVNLAVLVQQSLQRYRRLTMLLHFF</sequence>
<evidence type="ECO:0000313" key="2">
    <source>
        <dbReference type="EMBL" id="MBA4649263.1"/>
    </source>
</evidence>
<reference evidence="2" key="2">
    <citation type="submission" date="2020-07" db="EMBL/GenBank/DDBJ databases">
        <authorList>
            <person name="Vera ALvarez R."/>
            <person name="Arias-Moreno D.M."/>
            <person name="Jimenez-Jacinto V."/>
            <person name="Jimenez-Bremont J.F."/>
            <person name="Swaminathan K."/>
            <person name="Moose S.P."/>
            <person name="Guerrero-Gonzalez M.L."/>
            <person name="Marino-Ramirez L."/>
            <person name="Landsman D."/>
            <person name="Rodriguez-Kessler M."/>
            <person name="Delgado-Sanchez P."/>
        </authorList>
    </citation>
    <scope>NUCLEOTIDE SEQUENCE</scope>
    <source>
        <tissue evidence="2">Cladode</tissue>
    </source>
</reference>
<keyword evidence="1" id="KW-0812">Transmembrane</keyword>
<evidence type="ECO:0000256" key="1">
    <source>
        <dbReference type="SAM" id="Phobius"/>
    </source>
</evidence>
<feature type="transmembrane region" description="Helical" evidence="1">
    <location>
        <begin position="57"/>
        <end position="75"/>
    </location>
</feature>
<keyword evidence="1" id="KW-0472">Membrane</keyword>
<dbReference type="EMBL" id="GISG01159454">
    <property type="protein sequence ID" value="MBA4649263.1"/>
    <property type="molecule type" value="Transcribed_RNA"/>
</dbReference>
<dbReference type="AlphaFoldDB" id="A0A7C9DUM0"/>
<keyword evidence="1" id="KW-1133">Transmembrane helix</keyword>